<dbReference type="SMART" id="SM00175">
    <property type="entry name" value="RAB"/>
    <property type="match status" value="1"/>
</dbReference>
<dbReference type="PROSITE" id="PS51421">
    <property type="entry name" value="RAS"/>
    <property type="match status" value="1"/>
</dbReference>
<organism evidence="3 4">
    <name type="scientific">Aureococcus anophagefferens</name>
    <name type="common">Harmful bloom alga</name>
    <dbReference type="NCBI Taxonomy" id="44056"/>
    <lineage>
        <taxon>Eukaryota</taxon>
        <taxon>Sar</taxon>
        <taxon>Stramenopiles</taxon>
        <taxon>Ochrophyta</taxon>
        <taxon>Pelagophyceae</taxon>
        <taxon>Pelagomonadales</taxon>
        <taxon>Pelagomonadaceae</taxon>
        <taxon>Aureococcus</taxon>
    </lineage>
</organism>
<dbReference type="SMART" id="SM00173">
    <property type="entry name" value="RAS"/>
    <property type="match status" value="1"/>
</dbReference>
<dbReference type="NCBIfam" id="TIGR00231">
    <property type="entry name" value="small_GTP"/>
    <property type="match status" value="1"/>
</dbReference>
<gene>
    <name evidence="3" type="ORF">SO694_00200020</name>
</gene>
<keyword evidence="1" id="KW-0547">Nucleotide-binding</keyword>
<proteinExistence type="predicted"/>
<name>A0ABR1FNQ9_AURAN</name>
<dbReference type="PROSITE" id="PS51419">
    <property type="entry name" value="RAB"/>
    <property type="match status" value="1"/>
</dbReference>
<keyword evidence="4" id="KW-1185">Reference proteome</keyword>
<evidence type="ECO:0000313" key="3">
    <source>
        <dbReference type="EMBL" id="KAK7234370.1"/>
    </source>
</evidence>
<protein>
    <submittedName>
        <fullName evidence="3">Uncharacterized protein</fullName>
    </submittedName>
</protein>
<dbReference type="InterPro" id="IPR003578">
    <property type="entry name" value="Small_GTPase_Rho"/>
</dbReference>
<evidence type="ECO:0000256" key="1">
    <source>
        <dbReference type="ARBA" id="ARBA00022741"/>
    </source>
</evidence>
<accession>A0ABR1FNQ9</accession>
<dbReference type="PROSITE" id="PS51420">
    <property type="entry name" value="RHO"/>
    <property type="match status" value="1"/>
</dbReference>
<dbReference type="Gene3D" id="3.40.50.300">
    <property type="entry name" value="P-loop containing nucleotide triphosphate hydrolases"/>
    <property type="match status" value="1"/>
</dbReference>
<dbReference type="SMART" id="SM00176">
    <property type="entry name" value="RAN"/>
    <property type="match status" value="1"/>
</dbReference>
<dbReference type="SMART" id="SM00174">
    <property type="entry name" value="RHO"/>
    <property type="match status" value="1"/>
</dbReference>
<dbReference type="InterPro" id="IPR027417">
    <property type="entry name" value="P-loop_NTPase"/>
</dbReference>
<reference evidence="3 4" key="1">
    <citation type="submission" date="2024-03" db="EMBL/GenBank/DDBJ databases">
        <title>Aureococcus anophagefferens CCMP1851 and Kratosvirus quantuckense: Draft genome of a second virus-susceptible host strain in the model system.</title>
        <authorList>
            <person name="Chase E."/>
            <person name="Truchon A.R."/>
            <person name="Schepens W."/>
            <person name="Wilhelm S.W."/>
        </authorList>
    </citation>
    <scope>NUCLEOTIDE SEQUENCE [LARGE SCALE GENOMIC DNA]</scope>
    <source>
        <strain evidence="3 4">CCMP1851</strain>
    </source>
</reference>
<keyword evidence="2" id="KW-0342">GTP-binding</keyword>
<sequence>MMPAPLKIVIVGDGAVGKTCLLKRFTEGRFPETYVPTVFDNAEAALTLDDGRDCLVSLWDTAGQEDYAHLRRMSFPNVHAFVVPFSSTRASSFDNVVRTWLPECAEADATAPVILARTKIDLPSRVDHAMGAALAREVGVGYVSTSALTGEGVRELFHAAARAALDQRERAAARLAKRTRLRRALSYLGLLKLPGAPRSPLAAGRL</sequence>
<dbReference type="SUPFAM" id="SSF52540">
    <property type="entry name" value="P-loop containing nucleoside triphosphate hydrolases"/>
    <property type="match status" value="1"/>
</dbReference>
<comment type="caution">
    <text evidence="3">The sequence shown here is derived from an EMBL/GenBank/DDBJ whole genome shotgun (WGS) entry which is preliminary data.</text>
</comment>
<dbReference type="InterPro" id="IPR005225">
    <property type="entry name" value="Small_GTP-bd"/>
</dbReference>
<dbReference type="PANTHER" id="PTHR24072">
    <property type="entry name" value="RHO FAMILY GTPASE"/>
    <property type="match status" value="1"/>
</dbReference>
<dbReference type="CDD" id="cd00157">
    <property type="entry name" value="Rho"/>
    <property type="match status" value="1"/>
</dbReference>
<evidence type="ECO:0000256" key="2">
    <source>
        <dbReference type="ARBA" id="ARBA00023134"/>
    </source>
</evidence>
<dbReference type="Pfam" id="PF00071">
    <property type="entry name" value="Ras"/>
    <property type="match status" value="1"/>
</dbReference>
<dbReference type="Proteomes" id="UP001363151">
    <property type="component" value="Unassembled WGS sequence"/>
</dbReference>
<dbReference type="EMBL" id="JBBJCI010000328">
    <property type="protein sequence ID" value="KAK7234370.1"/>
    <property type="molecule type" value="Genomic_DNA"/>
</dbReference>
<dbReference type="InterPro" id="IPR001806">
    <property type="entry name" value="Small_GTPase"/>
</dbReference>
<dbReference type="PRINTS" id="PR00449">
    <property type="entry name" value="RASTRNSFRMNG"/>
</dbReference>
<evidence type="ECO:0000313" key="4">
    <source>
        <dbReference type="Proteomes" id="UP001363151"/>
    </source>
</evidence>